<name>H2B2R5_9LACT</name>
<reference evidence="1" key="1">
    <citation type="journal article" date="2012" name="PLoS ONE">
        <title>Characterization of plasmids in a human clinical strain of Lactococcus garvieae.</title>
        <authorList>
            <person name="Aguado-Urda M."/>
            <person name="Gibello A."/>
            <person name="Blanco M.M."/>
            <person name="Lopez-Campos G.H."/>
            <person name="Cutuli M.T."/>
            <person name="Fernandez-Garayzabal J.F."/>
        </authorList>
    </citation>
    <scope>NUCLEOTIDE SEQUENCE [LARGE SCALE GENOMIC DNA]</scope>
    <source>
        <strain evidence="1">21881</strain>
        <plasmid evidence="1">pGL5</plasmid>
    </source>
</reference>
<evidence type="ECO:0008006" key="2">
    <source>
        <dbReference type="Google" id="ProtNLM"/>
    </source>
</evidence>
<dbReference type="RefSeq" id="WP_014386589.1">
    <property type="nucleotide sequence ID" value="NC_016982.1"/>
</dbReference>
<keyword evidence="1" id="KW-0614">Plasmid</keyword>
<geneLocation type="plasmid" evidence="1">
    <name>pGL5</name>
</geneLocation>
<dbReference type="EMBL" id="HE651326">
    <property type="protein sequence ID" value="CCF71024.1"/>
    <property type="molecule type" value="Genomic_DNA"/>
</dbReference>
<proteinExistence type="predicted"/>
<evidence type="ECO:0000313" key="1">
    <source>
        <dbReference type="EMBL" id="CCF71024.1"/>
    </source>
</evidence>
<organism evidence="1">
    <name type="scientific">Lactococcus garvieae</name>
    <dbReference type="NCBI Taxonomy" id="1363"/>
    <lineage>
        <taxon>Bacteria</taxon>
        <taxon>Bacillati</taxon>
        <taxon>Bacillota</taxon>
        <taxon>Bacilli</taxon>
        <taxon>Lactobacillales</taxon>
        <taxon>Streptococcaceae</taxon>
        <taxon>Lactococcus</taxon>
    </lineage>
</organism>
<protein>
    <recommendedName>
        <fullName evidence="2">Phage protein</fullName>
    </recommendedName>
</protein>
<sequence>MFSFEKELDTAETLADCCNAYQNEFIRIQNIQGWAAAVTAKYNLRYEAALRYVGLRPEVLQEYNSVEDVMQLIY</sequence>
<accession>H2B2R5</accession>
<dbReference type="AlphaFoldDB" id="H2B2R5"/>